<dbReference type="InterPro" id="IPR018977">
    <property type="entry name" value="NurA_domain"/>
</dbReference>
<evidence type="ECO:0000313" key="1">
    <source>
        <dbReference type="EMBL" id="PPD57951.1"/>
    </source>
</evidence>
<name>A0A2P5P6L7_9CHLR</name>
<dbReference type="AlphaFoldDB" id="A0A2P5P6L7"/>
<dbReference type="Pfam" id="PF09376">
    <property type="entry name" value="NurA"/>
    <property type="match status" value="1"/>
</dbReference>
<protein>
    <submittedName>
        <fullName evidence="1">Nuclease</fullName>
    </submittedName>
</protein>
<proteinExistence type="predicted"/>
<organism evidence="1 2">
    <name type="scientific">Dehalogenimonas etheniformans</name>
    <dbReference type="NCBI Taxonomy" id="1536648"/>
    <lineage>
        <taxon>Bacteria</taxon>
        <taxon>Bacillati</taxon>
        <taxon>Chloroflexota</taxon>
        <taxon>Dehalococcoidia</taxon>
        <taxon>Dehalococcoidales</taxon>
        <taxon>Dehalococcoidaceae</taxon>
        <taxon>Dehalogenimonas</taxon>
    </lineage>
</organism>
<reference evidence="1 2" key="1">
    <citation type="journal article" date="2017" name="ISME J.">
        <title>Grape pomace compost harbors organohalide-respiring Dehalogenimonas species with novel reductive dehalogenase genes.</title>
        <authorList>
            <person name="Yang Y."/>
            <person name="Higgins S.A."/>
            <person name="Yan J."/>
            <person name="Simsir B."/>
            <person name="Chourey K."/>
            <person name="Iyer R."/>
            <person name="Hettich R.L."/>
            <person name="Baldwin B."/>
            <person name="Ogles D.M."/>
            <person name="Loffler F.E."/>
        </authorList>
    </citation>
    <scope>NUCLEOTIDE SEQUENCE [LARGE SCALE GENOMIC DNA]</scope>
    <source>
        <strain evidence="1 2">GP</strain>
    </source>
</reference>
<comment type="caution">
    <text evidence="1">The sequence shown here is derived from an EMBL/GenBank/DDBJ whole genome shotgun (WGS) entry which is preliminary data.</text>
</comment>
<gene>
    <name evidence="1" type="ORF">JP09_006555</name>
</gene>
<accession>A0A2P5P6L7</accession>
<dbReference type="RefSeq" id="WP_102330961.1">
    <property type="nucleotide sequence ID" value="NZ_CP058566.2"/>
</dbReference>
<dbReference type="EMBL" id="JQAN02000010">
    <property type="protein sequence ID" value="PPD57951.1"/>
    <property type="molecule type" value="Genomic_DNA"/>
</dbReference>
<dbReference type="SMART" id="SM00933">
    <property type="entry name" value="NurA"/>
    <property type="match status" value="1"/>
</dbReference>
<keyword evidence="2" id="KW-1185">Reference proteome</keyword>
<dbReference type="OrthoDB" id="9799918at2"/>
<sequence length="401" mass="43667">MSLDITKVAGQIGAMAEKLAESGSEHQAHVAASVESLENAGDPFPLLDKVRRSKTSFLLAAPLTPLDERVLPAPPPTTYSVVAADGSHIDIDRHHAAPCSLINIGEVRLDYGENSGAMLDSHPRLLSDDADLFIHDPAGNRETPLQGALLGIKRDVEECSALVALSASLPPERPALALADGTLIRWNLTTQNYDAYVLRELLDDGYLKCLSAFKQLCAERPLAVASYISQPGGNEVVNTLRLTLCPHEPANCDRYCGELKSGDRPCDPVSGVSDAALFDRFLSLGERSAIFESTSKVIGQYYGEHRICFFYLKLESEIARVELPIWLATNNELVNLIHTLVLEQVKKGKGYPVALSEAHEQAVVTGADRELFYEVVDTYLAERGLPVSGSAKSFSKQARWI</sequence>
<evidence type="ECO:0000313" key="2">
    <source>
        <dbReference type="Proteomes" id="UP000235653"/>
    </source>
</evidence>
<dbReference type="Proteomes" id="UP000235653">
    <property type="component" value="Unassembled WGS sequence"/>
</dbReference>